<evidence type="ECO:0000256" key="3">
    <source>
        <dbReference type="SAM" id="Coils"/>
    </source>
</evidence>
<evidence type="ECO:0000256" key="1">
    <source>
        <dbReference type="ARBA" id="ARBA00022553"/>
    </source>
</evidence>
<evidence type="ECO:0000259" key="5">
    <source>
        <dbReference type="Pfam" id="PF12845"/>
    </source>
</evidence>
<evidence type="ECO:0000256" key="2">
    <source>
        <dbReference type="ARBA" id="ARBA00023054"/>
    </source>
</evidence>
<feature type="region of interest" description="Disordered" evidence="4">
    <location>
        <begin position="201"/>
        <end position="221"/>
    </location>
</feature>
<evidence type="ECO:0000313" key="6">
    <source>
        <dbReference type="EMBL" id="MBN3311509.1"/>
    </source>
</evidence>
<accession>A0A8J7T5K5</accession>
<dbReference type="PANTHER" id="PTHR15249:SF0">
    <property type="entry name" value="TRAF FAMILY MEMBER-ASSOCIATED NF-KAPPA-B ACTIVATOR"/>
    <property type="match status" value="1"/>
</dbReference>
<feature type="non-terminal residue" evidence="6">
    <location>
        <position position="1"/>
    </location>
</feature>
<evidence type="ECO:0000256" key="4">
    <source>
        <dbReference type="SAM" id="MobiDB-lite"/>
    </source>
</evidence>
<dbReference type="GO" id="GO:0043124">
    <property type="term" value="P:negative regulation of canonical NF-kappaB signal transduction"/>
    <property type="evidence" value="ECO:0007669"/>
    <property type="project" value="InterPro"/>
</dbReference>
<dbReference type="EMBL" id="JAAWVO010000689">
    <property type="protein sequence ID" value="MBN3311509.1"/>
    <property type="molecule type" value="Genomic_DNA"/>
</dbReference>
<comment type="caution">
    <text evidence="6">The sequence shown here is derived from an EMBL/GenBank/DDBJ whole genome shotgun (WGS) entry which is preliminary data.</text>
</comment>
<gene>
    <name evidence="6" type="primary">Tank</name>
    <name evidence="6" type="ORF">GTO95_0017354</name>
</gene>
<dbReference type="InterPro" id="IPR024581">
    <property type="entry name" value="TBD"/>
</dbReference>
<reference evidence="6" key="1">
    <citation type="journal article" date="2021" name="Cell">
        <title>Tracing the genetic footprints of vertebrate landing in non-teleost ray-finned fishes.</title>
        <authorList>
            <person name="Bi X."/>
            <person name="Wang K."/>
            <person name="Yang L."/>
            <person name="Pan H."/>
            <person name="Jiang H."/>
            <person name="Wei Q."/>
            <person name="Fang M."/>
            <person name="Yu H."/>
            <person name="Zhu C."/>
            <person name="Cai Y."/>
            <person name="He Y."/>
            <person name="Gan X."/>
            <person name="Zeng H."/>
            <person name="Yu D."/>
            <person name="Zhu Y."/>
            <person name="Jiang H."/>
            <person name="Qiu Q."/>
            <person name="Yang H."/>
            <person name="Zhang Y.E."/>
            <person name="Wang W."/>
            <person name="Zhu M."/>
            <person name="He S."/>
            <person name="Zhang G."/>
        </authorList>
    </citation>
    <scope>NUCLEOTIDE SEQUENCE</scope>
    <source>
        <strain evidence="6">Allg_001</strain>
    </source>
</reference>
<organism evidence="6 7">
    <name type="scientific">Atractosteus spatula</name>
    <name type="common">Alligator gar</name>
    <name type="synonym">Lepisosteus spatula</name>
    <dbReference type="NCBI Taxonomy" id="7917"/>
    <lineage>
        <taxon>Eukaryota</taxon>
        <taxon>Metazoa</taxon>
        <taxon>Chordata</taxon>
        <taxon>Craniata</taxon>
        <taxon>Vertebrata</taxon>
        <taxon>Euteleostomi</taxon>
        <taxon>Actinopterygii</taxon>
        <taxon>Neopterygii</taxon>
        <taxon>Holostei</taxon>
        <taxon>Semionotiformes</taxon>
        <taxon>Lepisosteidae</taxon>
        <taxon>Atractosteus</taxon>
    </lineage>
</organism>
<feature type="non-terminal residue" evidence="6">
    <location>
        <position position="349"/>
    </location>
</feature>
<proteinExistence type="predicted"/>
<keyword evidence="1" id="KW-0597">Phosphoprotein</keyword>
<dbReference type="AlphaFoldDB" id="A0A8J7T5K5"/>
<dbReference type="PANTHER" id="PTHR15249">
    <property type="entry name" value="TRAF FAMILY MEMBER-ASSOCIATED NF-KAPPA-B ACTIVATOR"/>
    <property type="match status" value="1"/>
</dbReference>
<dbReference type="Proteomes" id="UP000736164">
    <property type="component" value="Unassembled WGS sequence"/>
</dbReference>
<feature type="coiled-coil region" evidence="3">
    <location>
        <begin position="13"/>
        <end position="47"/>
    </location>
</feature>
<evidence type="ECO:0000313" key="7">
    <source>
        <dbReference type="Proteomes" id="UP000736164"/>
    </source>
</evidence>
<feature type="domain" description="Tbk1/Ikki binding" evidence="5">
    <location>
        <begin position="138"/>
        <end position="192"/>
    </location>
</feature>
<dbReference type="Pfam" id="PF12845">
    <property type="entry name" value="TBD"/>
    <property type="match status" value="1"/>
</dbReference>
<protein>
    <submittedName>
        <fullName evidence="6">TANK protein</fullName>
    </submittedName>
</protein>
<keyword evidence="2 3" id="KW-0175">Coiled coil</keyword>
<keyword evidence="7" id="KW-1185">Reference proteome</keyword>
<name>A0A8J7T5K5_ATRSP</name>
<dbReference type="InterPro" id="IPR039669">
    <property type="entry name" value="TANK"/>
</dbReference>
<sequence>MERGLDRNIGDQLNKAYEAYRQASIEKENARKELKQKTEAYDRYICELHQQLENQKQEIASLKSQLNSVGILSKGRVKGSDATPEIKDSHLPAQRTHETKPLPQCDHLHETNRQRQKHVMESMKTPEMTVYSSPGISDDKSKEILEAFQEIQGKFHVIQNLTRKQKDHLNKLCRANDTAQEQQFSMPIQCTDVTVEQAEGPFTSAKKSDSDKETTSASITSRGVCPEEGEFMESLSKLSIKFPPADSEYDVFLNSAPERKLDLAPGRNDHALATSLPRVTDEQTVDIPVQYAFANPTSQTPSPSTSFTHENVRGPQQVSSKTHRLVLAQECVYNLQLCRELWTSTIKDL</sequence>